<evidence type="ECO:0000313" key="4">
    <source>
        <dbReference type="Proteomes" id="UP000317650"/>
    </source>
</evidence>
<dbReference type="InterPro" id="IPR036047">
    <property type="entry name" value="F-box-like_dom_sf"/>
</dbReference>
<evidence type="ECO:0000256" key="1">
    <source>
        <dbReference type="SAM" id="MobiDB-lite"/>
    </source>
</evidence>
<dbReference type="Gene3D" id="3.40.140.10">
    <property type="entry name" value="Cytidine Deaminase, domain 2"/>
    <property type="match status" value="1"/>
</dbReference>
<evidence type="ECO:0000313" key="3">
    <source>
        <dbReference type="EMBL" id="THU50102.1"/>
    </source>
</evidence>
<dbReference type="SUPFAM" id="SSF53927">
    <property type="entry name" value="Cytidine deaminase-like"/>
    <property type="match status" value="1"/>
</dbReference>
<dbReference type="InterPro" id="IPR044809">
    <property type="entry name" value="AUF1-like"/>
</dbReference>
<accession>A0A4S8IR04</accession>
<feature type="region of interest" description="Disordered" evidence="1">
    <location>
        <begin position="1"/>
        <end position="20"/>
    </location>
</feature>
<dbReference type="Proteomes" id="UP000317650">
    <property type="component" value="Chromosome 6"/>
</dbReference>
<comment type="caution">
    <text evidence="3">The sequence shown here is derived from an EMBL/GenBank/DDBJ whole genome shotgun (WGS) entry which is preliminary data.</text>
</comment>
<proteinExistence type="predicted"/>
<dbReference type="EMBL" id="PYDT01000009">
    <property type="protein sequence ID" value="THU50102.1"/>
    <property type="molecule type" value="Genomic_DNA"/>
</dbReference>
<feature type="compositionally biased region" description="Low complexity" evidence="1">
    <location>
        <begin position="1"/>
        <end position="11"/>
    </location>
</feature>
<dbReference type="SUPFAM" id="SSF81383">
    <property type="entry name" value="F-box domain"/>
    <property type="match status" value="1"/>
</dbReference>
<protein>
    <recommendedName>
        <fullName evidence="2">CMP/dCMP-type deaminase domain-containing protein</fullName>
    </recommendedName>
</protein>
<gene>
    <name evidence="3" type="ORF">C4D60_Mb06t16530</name>
</gene>
<dbReference type="AlphaFoldDB" id="A0A4S8IR04"/>
<feature type="domain" description="CMP/dCMP-type deaminase" evidence="2">
    <location>
        <begin position="507"/>
        <end position="555"/>
    </location>
</feature>
<dbReference type="InterPro" id="IPR002125">
    <property type="entry name" value="CMP_dCMP_dom"/>
</dbReference>
<dbReference type="InterPro" id="IPR016193">
    <property type="entry name" value="Cytidine_deaminase-like"/>
</dbReference>
<keyword evidence="4" id="KW-1185">Reference proteome</keyword>
<sequence length="555" mass="61331">MSSTSSSPEPSSVHRNPPLPSPPPFIEIPLRFGFVRVSRSSAKVRGFGSFGKWFCGQRFDYRGSWELPRLQPSAILRRKSIGGSLFASVQRECLIAQQGKMQSKSRIHADPSLYQDHFDQIPDFLVLLIFDKVADIRSLGRCLAVSKRFNILVPQVHDVYVRIDRVVSVDGDSEEALTLSSPKPRNLLAHLLKLMLFAILKPFQHFQNFSPGHKPLLPHLSHHSPAQVLKNFNHVRNLRIELPAGDVGTEDGVFLKWRAEFGSTLQNCVILGGTKMDRRPSSANLEGSVEDTGSIPEPFYTNGGLKLRVVWTISSLIAASTRHYLLRQIIRDHPTLRSVVLTDADGQGTLTMGAEQLKEFREKPLAASASSNRTQVPASNMKLRYTPYLELPEGMALQGATLVAIRPAEEGTSSGNCSRKDAEAYVCGAFDGPFQAAAKALLKRRTYLLEMNGTEASAFAVAIPIFLHSCIPVQYRFQASTCSQVLTIFNTPVLCRQMALETGHDLLTELRFMELALEQARIALENLEVPVGCVIVEDGKVIASGSNRTSATRNV</sequence>
<dbReference type="GO" id="GO:0003824">
    <property type="term" value="F:catalytic activity"/>
    <property type="evidence" value="ECO:0007669"/>
    <property type="project" value="InterPro"/>
</dbReference>
<organism evidence="3 4">
    <name type="scientific">Musa balbisiana</name>
    <name type="common">Banana</name>
    <dbReference type="NCBI Taxonomy" id="52838"/>
    <lineage>
        <taxon>Eukaryota</taxon>
        <taxon>Viridiplantae</taxon>
        <taxon>Streptophyta</taxon>
        <taxon>Embryophyta</taxon>
        <taxon>Tracheophyta</taxon>
        <taxon>Spermatophyta</taxon>
        <taxon>Magnoliopsida</taxon>
        <taxon>Liliopsida</taxon>
        <taxon>Zingiberales</taxon>
        <taxon>Musaceae</taxon>
        <taxon>Musa</taxon>
    </lineage>
</organism>
<dbReference type="PROSITE" id="PS51747">
    <property type="entry name" value="CYT_DCMP_DEAMINASES_2"/>
    <property type="match status" value="1"/>
</dbReference>
<dbReference type="PANTHER" id="PTHR31215">
    <property type="entry name" value="OS05G0510400 PROTEIN-RELATED"/>
    <property type="match status" value="1"/>
</dbReference>
<name>A0A4S8IR04_MUSBA</name>
<reference evidence="3 4" key="1">
    <citation type="journal article" date="2019" name="Nat. Plants">
        <title>Genome sequencing of Musa balbisiana reveals subgenome evolution and function divergence in polyploid bananas.</title>
        <authorList>
            <person name="Yao X."/>
        </authorList>
    </citation>
    <scope>NUCLEOTIDE SEQUENCE [LARGE SCALE GENOMIC DNA]</scope>
    <source>
        <strain evidence="4">cv. DH-PKW</strain>
        <tissue evidence="3">Leaves</tissue>
    </source>
</reference>
<evidence type="ECO:0000259" key="2">
    <source>
        <dbReference type="PROSITE" id="PS51747"/>
    </source>
</evidence>